<dbReference type="Gene3D" id="2.30.30.830">
    <property type="match status" value="1"/>
</dbReference>
<dbReference type="GO" id="GO:0015628">
    <property type="term" value="P:protein secretion by the type II secretion system"/>
    <property type="evidence" value="ECO:0007669"/>
    <property type="project" value="InterPro"/>
</dbReference>
<keyword evidence="4" id="KW-1003">Cell membrane</keyword>
<dbReference type="EMBL" id="AP021889">
    <property type="protein sequence ID" value="BBP45046.1"/>
    <property type="molecule type" value="Genomic_DNA"/>
</dbReference>
<evidence type="ECO:0000256" key="1">
    <source>
        <dbReference type="ARBA" id="ARBA00004533"/>
    </source>
</evidence>
<evidence type="ECO:0000256" key="6">
    <source>
        <dbReference type="ARBA" id="ARBA00022692"/>
    </source>
</evidence>
<evidence type="ECO:0000256" key="8">
    <source>
        <dbReference type="ARBA" id="ARBA00022989"/>
    </source>
</evidence>
<evidence type="ECO:0000256" key="7">
    <source>
        <dbReference type="ARBA" id="ARBA00022927"/>
    </source>
</evidence>
<comment type="subcellular location">
    <subcellularLocation>
        <location evidence="1">Cell inner membrane</location>
    </subcellularLocation>
</comment>
<dbReference type="InterPro" id="IPR036034">
    <property type="entry name" value="PDZ_sf"/>
</dbReference>
<dbReference type="AlphaFoldDB" id="A0A6F8PSI3"/>
<evidence type="ECO:0000313" key="12">
    <source>
        <dbReference type="EMBL" id="BBP45046.1"/>
    </source>
</evidence>
<organism evidence="12 13">
    <name type="scientific">Thiosulfatimonas sediminis</name>
    <dbReference type="NCBI Taxonomy" id="2675054"/>
    <lineage>
        <taxon>Bacteria</taxon>
        <taxon>Pseudomonadati</taxon>
        <taxon>Pseudomonadota</taxon>
        <taxon>Gammaproteobacteria</taxon>
        <taxon>Thiotrichales</taxon>
        <taxon>Piscirickettsiaceae</taxon>
        <taxon>Thiosulfatimonas</taxon>
    </lineage>
</organism>
<keyword evidence="5" id="KW-0997">Cell inner membrane</keyword>
<dbReference type="Proteomes" id="UP000501726">
    <property type="component" value="Chromosome"/>
</dbReference>
<dbReference type="Gene3D" id="2.30.42.10">
    <property type="match status" value="1"/>
</dbReference>
<gene>
    <name evidence="12" type="ORF">THMIRHAS_04190</name>
</gene>
<name>A0A6F8PSI3_9GAMM</name>
<dbReference type="GO" id="GO:0015627">
    <property type="term" value="C:type II protein secretion system complex"/>
    <property type="evidence" value="ECO:0007669"/>
    <property type="project" value="InterPro"/>
</dbReference>
<dbReference type="InterPro" id="IPR024961">
    <property type="entry name" value="T2SS_GspC_N"/>
</dbReference>
<protein>
    <recommendedName>
        <fullName evidence="14">Type II secretion system protein GspC N-terminal domain-containing protein</fullName>
    </recommendedName>
</protein>
<feature type="domain" description="Type II secretion system protein GspC N-terminal" evidence="10">
    <location>
        <begin position="16"/>
        <end position="155"/>
    </location>
</feature>
<evidence type="ECO:0000256" key="5">
    <source>
        <dbReference type="ARBA" id="ARBA00022519"/>
    </source>
</evidence>
<keyword evidence="13" id="KW-1185">Reference proteome</keyword>
<dbReference type="KEGG" id="tse:THMIRHAS_04190"/>
<evidence type="ECO:0000256" key="9">
    <source>
        <dbReference type="ARBA" id="ARBA00023136"/>
    </source>
</evidence>
<accession>A0A6F8PSI3</accession>
<dbReference type="NCBIfam" id="TIGR01713">
    <property type="entry name" value="typeII_sec_gspC"/>
    <property type="match status" value="1"/>
</dbReference>
<evidence type="ECO:0000256" key="4">
    <source>
        <dbReference type="ARBA" id="ARBA00022475"/>
    </source>
</evidence>
<sequence>MTNKNYLSLFEQALAWLLLLAAFWVLGKVINQAFQPAVDILQPALQKSDNLTVAPLAPAKPSFLLGQVQVQPSLVEAEPNKPQVDDLENLQSTQLNIKLTGILYTPNDAVAVIEEGRNTLVLRAAEELRPQVQIEQIEPTFVVLNNRGKLEKLQLQESDIPQSPAGTANDVAPSMALDPEKLAKIRSDVKKTPLALNRYVRFRNLNRDGKMYALQVWPRQERELFEGLGFKSGDKILAVDGVSVGDMGQDPKQFQQLLQKSQFRLQIERSGQLQDLFVSL</sequence>
<dbReference type="Pfam" id="PF11356">
    <property type="entry name" value="T2SSC"/>
    <property type="match status" value="1"/>
</dbReference>
<evidence type="ECO:0000259" key="10">
    <source>
        <dbReference type="Pfam" id="PF11356"/>
    </source>
</evidence>
<feature type="domain" description="PDZ" evidence="11">
    <location>
        <begin position="228"/>
        <end position="269"/>
    </location>
</feature>
<dbReference type="RefSeq" id="WP_173270204.1">
    <property type="nucleotide sequence ID" value="NZ_AP021889.1"/>
</dbReference>
<keyword evidence="6" id="KW-0812">Transmembrane</keyword>
<evidence type="ECO:0000256" key="2">
    <source>
        <dbReference type="ARBA" id="ARBA00007986"/>
    </source>
</evidence>
<evidence type="ECO:0000256" key="3">
    <source>
        <dbReference type="ARBA" id="ARBA00022448"/>
    </source>
</evidence>
<evidence type="ECO:0008006" key="14">
    <source>
        <dbReference type="Google" id="ProtNLM"/>
    </source>
</evidence>
<reference evidence="13" key="1">
    <citation type="submission" date="2019-11" db="EMBL/GenBank/DDBJ databases">
        <title>Isolation and characterization of two novel species in the genus Thiomicrorhabdus.</title>
        <authorList>
            <person name="Mochizuki J."/>
            <person name="Kojima H."/>
            <person name="Fukui M."/>
        </authorList>
    </citation>
    <scope>NUCLEOTIDE SEQUENCE [LARGE SCALE GENOMIC DNA]</scope>
    <source>
        <strain evidence="13">aks77</strain>
    </source>
</reference>
<keyword evidence="9" id="KW-0472">Membrane</keyword>
<comment type="similarity">
    <text evidence="2">Belongs to the GSP C family.</text>
</comment>
<dbReference type="InterPro" id="IPR041489">
    <property type="entry name" value="PDZ_6"/>
</dbReference>
<keyword evidence="8" id="KW-1133">Transmembrane helix</keyword>
<evidence type="ECO:0000259" key="11">
    <source>
        <dbReference type="Pfam" id="PF17820"/>
    </source>
</evidence>
<dbReference type="InterPro" id="IPR001639">
    <property type="entry name" value="T2SS_protein-GspC"/>
</dbReference>
<keyword evidence="7" id="KW-0653">Protein transport</keyword>
<keyword evidence="3" id="KW-0813">Transport</keyword>
<proteinExistence type="inferred from homology"/>
<dbReference type="GO" id="GO:0005886">
    <property type="term" value="C:plasma membrane"/>
    <property type="evidence" value="ECO:0007669"/>
    <property type="project" value="UniProtKB-SubCell"/>
</dbReference>
<dbReference type="Pfam" id="PF17820">
    <property type="entry name" value="PDZ_6"/>
    <property type="match status" value="1"/>
</dbReference>
<evidence type="ECO:0000313" key="13">
    <source>
        <dbReference type="Proteomes" id="UP000501726"/>
    </source>
</evidence>
<dbReference type="SUPFAM" id="SSF50156">
    <property type="entry name" value="PDZ domain-like"/>
    <property type="match status" value="1"/>
</dbReference>